<gene>
    <name evidence="2" type="ORF">G4D72_03220</name>
</gene>
<evidence type="ECO:0000313" key="3">
    <source>
        <dbReference type="Proteomes" id="UP000800984"/>
    </source>
</evidence>
<evidence type="ECO:0000259" key="1">
    <source>
        <dbReference type="Pfam" id="PF00535"/>
    </source>
</evidence>
<dbReference type="PANTHER" id="PTHR22916:SF3">
    <property type="entry name" value="UDP-GLCNAC:BETAGAL BETA-1,3-N-ACETYLGLUCOSAMINYLTRANSFERASE-LIKE PROTEIN 1"/>
    <property type="match status" value="1"/>
</dbReference>
<organism evidence="2 3">
    <name type="scientific">Flavobacterium difficile</name>
    <dbReference type="NCBI Taxonomy" id="2709659"/>
    <lineage>
        <taxon>Bacteria</taxon>
        <taxon>Pseudomonadati</taxon>
        <taxon>Bacteroidota</taxon>
        <taxon>Flavobacteriia</taxon>
        <taxon>Flavobacteriales</taxon>
        <taxon>Flavobacteriaceae</taxon>
        <taxon>Flavobacterium</taxon>
    </lineage>
</organism>
<dbReference type="SUPFAM" id="SSF53448">
    <property type="entry name" value="Nucleotide-diphospho-sugar transferases"/>
    <property type="match status" value="1"/>
</dbReference>
<dbReference type="EMBL" id="JAAJBT010000002">
    <property type="protein sequence ID" value="NHM01117.1"/>
    <property type="molecule type" value="Genomic_DNA"/>
</dbReference>
<proteinExistence type="predicted"/>
<comment type="caution">
    <text evidence="2">The sequence shown here is derived from an EMBL/GenBank/DDBJ whole genome shotgun (WGS) entry which is preliminary data.</text>
</comment>
<dbReference type="Gene3D" id="3.90.550.10">
    <property type="entry name" value="Spore Coat Polysaccharide Biosynthesis Protein SpsA, Chain A"/>
    <property type="match status" value="1"/>
</dbReference>
<dbReference type="Pfam" id="PF00535">
    <property type="entry name" value="Glycos_transf_2"/>
    <property type="match status" value="1"/>
</dbReference>
<keyword evidence="3" id="KW-1185">Reference proteome</keyword>
<accession>A0ABX0I1P7</accession>
<name>A0ABX0I1P7_9FLAO</name>
<protein>
    <submittedName>
        <fullName evidence="2">Glycosyltransferase family 2 protein</fullName>
    </submittedName>
</protein>
<dbReference type="CDD" id="cd00761">
    <property type="entry name" value="Glyco_tranf_GTA_type"/>
    <property type="match status" value="1"/>
</dbReference>
<feature type="domain" description="Glycosyltransferase 2-like" evidence="1">
    <location>
        <begin position="1"/>
        <end position="150"/>
    </location>
</feature>
<reference evidence="2 3" key="1">
    <citation type="submission" date="2020-02" db="EMBL/GenBank/DDBJ databases">
        <authorList>
            <person name="Chen W.-M."/>
        </authorList>
    </citation>
    <scope>NUCLEOTIDE SEQUENCE [LARGE SCALE GENOMIC DNA]</scope>
    <source>
        <strain evidence="2 3">KDG-16</strain>
    </source>
</reference>
<dbReference type="Proteomes" id="UP000800984">
    <property type="component" value="Unassembled WGS sequence"/>
</dbReference>
<dbReference type="PANTHER" id="PTHR22916">
    <property type="entry name" value="GLYCOSYLTRANSFERASE"/>
    <property type="match status" value="1"/>
</dbReference>
<evidence type="ECO:0000313" key="2">
    <source>
        <dbReference type="EMBL" id="NHM01117.1"/>
    </source>
</evidence>
<sequence length="318" mass="37262">MPVYNSELYLREAVDSILNQTFSDFELLIIDDASTDLSVAIIQSYKDSRIHLIQKPENTGYTQSLNMGLAIAKGEFIARMDSDDISLPTRFEQQIAYLDAHPDVLLCGTQFQFIGSNWTSKQPLSYEELKVKLITASCILHPSVCFRTSFFRENNIFYDIQKEPAEDYDLWTRLIFMGKMVNLDTVLLHYRRHTNQVSTTRFLEQRKISNRIKFTMLCRLSVPLNINSILFKDDLVASISAIREAYDTIVLLELVNTKSEIYATTHFNSLLEEEKYRICKMVKHKNNLVFVPLVQLLMTRPKIFYYMIRFYLKKYFKK</sequence>
<dbReference type="InterPro" id="IPR029044">
    <property type="entry name" value="Nucleotide-diphossugar_trans"/>
</dbReference>
<dbReference type="InterPro" id="IPR001173">
    <property type="entry name" value="Glyco_trans_2-like"/>
</dbReference>